<sequence length="471" mass="50984">MDDITRLSAQDLARLIRTREISCREVVETFLAKIETHDRDINAFCTISADLALMAADDLDRSFGPDQLGSRPLFGLPIALKDLTPTAGIRTTRGSRLFEHWIPDADADLVRRLKQKGAIVIGKTNTPEFGHKAVTDNAIFGSTSNPWDISRVAGGSSGGSAAAVVAGLVPFAEGSDGAGSLRIPASLCGAVGFKPTFGRVPDVAQSFFSHSPFLHNGPIARTVGDAALLYRAMAGPEGRSMYSVPDVAADALWCKTPLSNVKLAFCATLGLFPVRKDVLAATKAAAGIFQSLGCHVEEFDLVLPDETEAIFMDLWCAKLAGLYGDLAPREFALLDPVVQGLIEQGRALTMMRLGQATKIRDKVWQEMYRMFASFDALICPTTAVTAFHQKDGPPSDIDGHRIDPLLGWVLTYPFNLTGHPVISVPCGRGEERMPVGLQIVGRRFEDDLVLDLAEKLEAARPWPQIAEMHKT</sequence>
<organism evidence="2 3">
    <name type="scientific">Roseovarius lutimaris</name>
    <dbReference type="NCBI Taxonomy" id="1005928"/>
    <lineage>
        <taxon>Bacteria</taxon>
        <taxon>Pseudomonadati</taxon>
        <taxon>Pseudomonadota</taxon>
        <taxon>Alphaproteobacteria</taxon>
        <taxon>Rhodobacterales</taxon>
        <taxon>Roseobacteraceae</taxon>
        <taxon>Roseovarius</taxon>
    </lineage>
</organism>
<dbReference type="InterPro" id="IPR023631">
    <property type="entry name" value="Amidase_dom"/>
</dbReference>
<dbReference type="Proteomes" id="UP000198599">
    <property type="component" value="Unassembled WGS sequence"/>
</dbReference>
<accession>A0A1I5CIN3</accession>
<evidence type="ECO:0000259" key="1">
    <source>
        <dbReference type="Pfam" id="PF01425"/>
    </source>
</evidence>
<dbReference type="RefSeq" id="WP_092838043.1">
    <property type="nucleotide sequence ID" value="NZ_FOVP01000010.1"/>
</dbReference>
<dbReference type="STRING" id="1005928.SAMN04487859_11067"/>
<gene>
    <name evidence="2" type="ORF">SAMN04487859_11067</name>
</gene>
<dbReference type="Gene3D" id="3.90.1300.10">
    <property type="entry name" value="Amidase signature (AS) domain"/>
    <property type="match status" value="1"/>
</dbReference>
<proteinExistence type="predicted"/>
<protein>
    <submittedName>
        <fullName evidence="2">Aspartyl-tRNA(Asn)/glutamyl-tRNA(Gln) amidotransferase subunit A</fullName>
    </submittedName>
</protein>
<dbReference type="SUPFAM" id="SSF75304">
    <property type="entry name" value="Amidase signature (AS) enzymes"/>
    <property type="match status" value="1"/>
</dbReference>
<dbReference type="EMBL" id="FOVP01000010">
    <property type="protein sequence ID" value="SFN86870.1"/>
    <property type="molecule type" value="Genomic_DNA"/>
</dbReference>
<dbReference type="Pfam" id="PF01425">
    <property type="entry name" value="Amidase"/>
    <property type="match status" value="1"/>
</dbReference>
<dbReference type="PANTHER" id="PTHR11895">
    <property type="entry name" value="TRANSAMIDASE"/>
    <property type="match status" value="1"/>
</dbReference>
<dbReference type="AlphaFoldDB" id="A0A1I5CIN3"/>
<dbReference type="PANTHER" id="PTHR11895:SF76">
    <property type="entry name" value="INDOLEACETAMIDE HYDROLASE"/>
    <property type="match status" value="1"/>
</dbReference>
<dbReference type="OrthoDB" id="9777859at2"/>
<name>A0A1I5CIN3_9RHOB</name>
<keyword evidence="2" id="KW-0808">Transferase</keyword>
<feature type="domain" description="Amidase" evidence="1">
    <location>
        <begin position="25"/>
        <end position="450"/>
    </location>
</feature>
<evidence type="ECO:0000313" key="2">
    <source>
        <dbReference type="EMBL" id="SFN86870.1"/>
    </source>
</evidence>
<dbReference type="GO" id="GO:0016740">
    <property type="term" value="F:transferase activity"/>
    <property type="evidence" value="ECO:0007669"/>
    <property type="project" value="UniProtKB-KW"/>
</dbReference>
<dbReference type="InterPro" id="IPR036928">
    <property type="entry name" value="AS_sf"/>
</dbReference>
<keyword evidence="3" id="KW-1185">Reference proteome</keyword>
<dbReference type="InterPro" id="IPR000120">
    <property type="entry name" value="Amidase"/>
</dbReference>
<evidence type="ECO:0000313" key="3">
    <source>
        <dbReference type="Proteomes" id="UP000198599"/>
    </source>
</evidence>
<reference evidence="3" key="1">
    <citation type="submission" date="2016-10" db="EMBL/GenBank/DDBJ databases">
        <authorList>
            <person name="Varghese N."/>
            <person name="Submissions S."/>
        </authorList>
    </citation>
    <scope>NUCLEOTIDE SEQUENCE [LARGE SCALE GENOMIC DNA]</scope>
    <source>
        <strain evidence="3">DSM 28463</strain>
    </source>
</reference>